<dbReference type="Proteomes" id="UP000008743">
    <property type="component" value="Unassembled WGS sequence"/>
</dbReference>
<dbReference type="GO" id="GO:0051301">
    <property type="term" value="P:cell division"/>
    <property type="evidence" value="ECO:0007669"/>
    <property type="project" value="UniProtKB-UniRule"/>
</dbReference>
<dbReference type="eggNOG" id="KOG4657">
    <property type="taxonomic scope" value="Eukaryota"/>
</dbReference>
<feature type="coiled-coil region" evidence="10">
    <location>
        <begin position="46"/>
        <end position="108"/>
    </location>
</feature>
<dbReference type="AlphaFoldDB" id="A0A0D2WKP7"/>
<dbReference type="InterPro" id="IPR013255">
    <property type="entry name" value="Spc25_C"/>
</dbReference>
<dbReference type="EMBL" id="KE346361">
    <property type="protein sequence ID" value="KJE90223.1"/>
    <property type="molecule type" value="Genomic_DNA"/>
</dbReference>
<dbReference type="OrthoDB" id="6353017at2759"/>
<keyword evidence="9" id="KW-0995">Kinetochore</keyword>
<dbReference type="PANTHER" id="PTHR14281">
    <property type="entry name" value="KINETOCHORE PROTEIN SPC25-RELATED"/>
    <property type="match status" value="1"/>
</dbReference>
<dbReference type="InParanoid" id="A0A0D2WKP7"/>
<keyword evidence="6 10" id="KW-0175">Coiled coil</keyword>
<evidence type="ECO:0000313" key="12">
    <source>
        <dbReference type="EMBL" id="KJE90223.1"/>
    </source>
</evidence>
<dbReference type="GO" id="GO:0031262">
    <property type="term" value="C:Ndc80 complex"/>
    <property type="evidence" value="ECO:0007669"/>
    <property type="project" value="InterPro"/>
</dbReference>
<evidence type="ECO:0000256" key="2">
    <source>
        <dbReference type="ARBA" id="ARBA00006379"/>
    </source>
</evidence>
<evidence type="ECO:0000256" key="7">
    <source>
        <dbReference type="ARBA" id="ARBA00023306"/>
    </source>
</evidence>
<evidence type="ECO:0000256" key="9">
    <source>
        <dbReference type="RuleBase" id="RU367150"/>
    </source>
</evidence>
<dbReference type="FunFam" id="3.30.457.50:FF:000001">
    <property type="entry name" value="Probable kinetochore protein spc25"/>
    <property type="match status" value="1"/>
</dbReference>
<comment type="function">
    <text evidence="9">Acts as a component of the essential kinetochore-associated NDC80 complex, which is required for chromosome segregation and spindle checkpoint activity.</text>
</comment>
<gene>
    <name evidence="12" type="ORF">CAOG_001564</name>
</gene>
<keyword evidence="9" id="KW-0539">Nucleus</keyword>
<comment type="subunit">
    <text evidence="9">Component of the NDC80 complex.</text>
</comment>
<comment type="subcellular location">
    <subcellularLocation>
        <location evidence="1">Chromosome</location>
        <location evidence="1">Centromere</location>
    </subcellularLocation>
    <subcellularLocation>
        <location evidence="9">Nucleus</location>
    </subcellularLocation>
    <subcellularLocation>
        <location evidence="9">Chromosome</location>
        <location evidence="9">Centromere</location>
        <location evidence="9">Kinetochore</location>
    </subcellularLocation>
</comment>
<dbReference type="FunCoup" id="A0A0D2WKP7">
    <property type="interactions" value="110"/>
</dbReference>
<protein>
    <recommendedName>
        <fullName evidence="9">Kinetochore protein SPC25</fullName>
    </recommendedName>
</protein>
<dbReference type="InterPro" id="IPR045143">
    <property type="entry name" value="Spc25"/>
</dbReference>
<dbReference type="Pfam" id="PF08234">
    <property type="entry name" value="Spindle_Spc25"/>
    <property type="match status" value="1"/>
</dbReference>
<keyword evidence="3 9" id="KW-0158">Chromosome</keyword>
<evidence type="ECO:0000256" key="10">
    <source>
        <dbReference type="SAM" id="Coils"/>
    </source>
</evidence>
<evidence type="ECO:0000256" key="3">
    <source>
        <dbReference type="ARBA" id="ARBA00022454"/>
    </source>
</evidence>
<evidence type="ECO:0000256" key="6">
    <source>
        <dbReference type="ARBA" id="ARBA00023054"/>
    </source>
</evidence>
<sequence length="228" mass="26439">MQSYNMERSLEQLQEDMLTAARMVDNWADSQLKEMRHAQLRHTKTMEDDKENAAKLQASLKQLGEHSEAGQILASQQAAEIALSRSAVSQLQQQKELAMDTQNDIRQQIAAREQALVRETEMLSERERDAATSMKELTRGVQFFSERLGLKIQRTGKHHLQFIFRYIDPYNVNREFSFSVRIDEKNMYHVDVCEPMVEDLAGMVAQLNDDNQLSVFIKNIRKKFKAMV</sequence>
<comment type="similarity">
    <text evidence="2 9">Belongs to the SPC25 family.</text>
</comment>
<organism evidence="12 13">
    <name type="scientific">Capsaspora owczarzaki (strain ATCC 30864)</name>
    <dbReference type="NCBI Taxonomy" id="595528"/>
    <lineage>
        <taxon>Eukaryota</taxon>
        <taxon>Filasterea</taxon>
        <taxon>Capsaspora</taxon>
    </lineage>
</organism>
<proteinExistence type="inferred from homology"/>
<name>A0A0D2WKP7_CAPO3</name>
<keyword evidence="13" id="KW-1185">Reference proteome</keyword>
<reference evidence="13" key="1">
    <citation type="submission" date="2011-02" db="EMBL/GenBank/DDBJ databases">
        <title>The Genome Sequence of Capsaspora owczarzaki ATCC 30864.</title>
        <authorList>
            <person name="Russ C."/>
            <person name="Cuomo C."/>
            <person name="Burger G."/>
            <person name="Gray M.W."/>
            <person name="Holland P.W.H."/>
            <person name="King N."/>
            <person name="Lang F.B.F."/>
            <person name="Roger A.J."/>
            <person name="Ruiz-Trillo I."/>
            <person name="Young S.K."/>
            <person name="Zeng Q."/>
            <person name="Gargeya S."/>
            <person name="Alvarado L."/>
            <person name="Berlin A."/>
            <person name="Chapman S.B."/>
            <person name="Chen Z."/>
            <person name="Freedman E."/>
            <person name="Gellesch M."/>
            <person name="Goldberg J."/>
            <person name="Griggs A."/>
            <person name="Gujja S."/>
            <person name="Heilman E."/>
            <person name="Heiman D."/>
            <person name="Howarth C."/>
            <person name="Mehta T."/>
            <person name="Neiman D."/>
            <person name="Pearson M."/>
            <person name="Roberts A."/>
            <person name="Saif S."/>
            <person name="Shea T."/>
            <person name="Shenoy N."/>
            <person name="Sisk P."/>
            <person name="Stolte C."/>
            <person name="Sykes S."/>
            <person name="White J."/>
            <person name="Yandava C."/>
            <person name="Haas B."/>
            <person name="Nusbaum C."/>
            <person name="Birren B."/>
        </authorList>
    </citation>
    <scope>NUCLEOTIDE SEQUENCE</scope>
    <source>
        <strain evidence="13">ATCC 30864</strain>
    </source>
</reference>
<dbReference type="GO" id="GO:0005634">
    <property type="term" value="C:nucleus"/>
    <property type="evidence" value="ECO:0007669"/>
    <property type="project" value="UniProtKB-SubCell"/>
</dbReference>
<dbReference type="OMA" id="KNINEFW"/>
<dbReference type="CDD" id="cd23784">
    <property type="entry name" value="RWD_Spc25"/>
    <property type="match status" value="1"/>
</dbReference>
<feature type="domain" description="Chromosome segregation protein Spc25 C-terminal" evidence="11">
    <location>
        <begin position="156"/>
        <end position="225"/>
    </location>
</feature>
<dbReference type="Gene3D" id="3.30.457.50">
    <property type="entry name" value="Chromosome segregation protein Spc25"/>
    <property type="match status" value="1"/>
</dbReference>
<keyword evidence="4 9" id="KW-0132">Cell division</keyword>
<keyword evidence="7 9" id="KW-0131">Cell cycle</keyword>
<evidence type="ECO:0000256" key="1">
    <source>
        <dbReference type="ARBA" id="ARBA00004584"/>
    </source>
</evidence>
<evidence type="ECO:0000256" key="8">
    <source>
        <dbReference type="ARBA" id="ARBA00023328"/>
    </source>
</evidence>
<dbReference type="RefSeq" id="XP_004364432.1">
    <property type="nucleotide sequence ID" value="XM_004364375.2"/>
</dbReference>
<evidence type="ECO:0000259" key="11">
    <source>
        <dbReference type="Pfam" id="PF08234"/>
    </source>
</evidence>
<keyword evidence="8 9" id="KW-0137">Centromere</keyword>
<dbReference type="PhylomeDB" id="A0A0D2WKP7"/>
<evidence type="ECO:0000313" key="13">
    <source>
        <dbReference type="Proteomes" id="UP000008743"/>
    </source>
</evidence>
<dbReference type="STRING" id="595528.A0A0D2WKP7"/>
<dbReference type="GO" id="GO:0007059">
    <property type="term" value="P:chromosome segregation"/>
    <property type="evidence" value="ECO:0007669"/>
    <property type="project" value="InterPro"/>
</dbReference>
<dbReference type="PANTHER" id="PTHR14281:SF0">
    <property type="entry name" value="KINETOCHORE PROTEIN SPC25"/>
    <property type="match status" value="1"/>
</dbReference>
<evidence type="ECO:0000256" key="5">
    <source>
        <dbReference type="ARBA" id="ARBA00022776"/>
    </source>
</evidence>
<evidence type="ECO:0000256" key="4">
    <source>
        <dbReference type="ARBA" id="ARBA00022618"/>
    </source>
</evidence>
<keyword evidence="5 9" id="KW-0498">Mitosis</keyword>
<accession>A0A0D2WKP7</accession>